<dbReference type="PANTHER" id="PTHR33799">
    <property type="entry name" value="PTS PERMEASE-RELATED-RELATED"/>
    <property type="match status" value="1"/>
</dbReference>
<evidence type="ECO:0000256" key="2">
    <source>
        <dbReference type="ARBA" id="ARBA00022448"/>
    </source>
</evidence>
<evidence type="ECO:0000256" key="5">
    <source>
        <dbReference type="ARBA" id="ARBA00022679"/>
    </source>
</evidence>
<dbReference type="RefSeq" id="WP_154459449.1">
    <property type="nucleotide sequence ID" value="NZ_JAXEST010000052.1"/>
</dbReference>
<evidence type="ECO:0000256" key="1">
    <source>
        <dbReference type="ARBA" id="ARBA00004496"/>
    </source>
</evidence>
<keyword evidence="6" id="KW-0598">Phosphotransferase system</keyword>
<dbReference type="Gene3D" id="3.40.50.510">
    <property type="entry name" value="Phosphotransferase system, mannose-type IIA component"/>
    <property type="match status" value="1"/>
</dbReference>
<dbReference type="GO" id="GO:0009401">
    <property type="term" value="P:phosphoenolpyruvate-dependent sugar phosphotransferase system"/>
    <property type="evidence" value="ECO:0007669"/>
    <property type="project" value="UniProtKB-KW"/>
</dbReference>
<dbReference type="AlphaFoldDB" id="A0A7X2N208"/>
<comment type="subcellular location">
    <subcellularLocation>
        <location evidence="1">Cytoplasm</location>
    </subcellularLocation>
</comment>
<dbReference type="InterPro" id="IPR051471">
    <property type="entry name" value="Bacterial_PTS_sugar_comp"/>
</dbReference>
<evidence type="ECO:0000256" key="4">
    <source>
        <dbReference type="ARBA" id="ARBA00022597"/>
    </source>
</evidence>
<accession>A0A7X2N208</accession>
<organism evidence="9 10">
    <name type="scientific">Floccifex porci</name>
    <dbReference type="NCBI Taxonomy" id="2606629"/>
    <lineage>
        <taxon>Bacteria</taxon>
        <taxon>Bacillati</taxon>
        <taxon>Bacillota</taxon>
        <taxon>Erysipelotrichia</taxon>
        <taxon>Erysipelotrichales</taxon>
        <taxon>Erysipelotrichaceae</taxon>
        <taxon>Floccifex</taxon>
    </lineage>
</organism>
<keyword evidence="10" id="KW-1185">Reference proteome</keyword>
<name>A0A7X2N208_9FIRM</name>
<evidence type="ECO:0000259" key="8">
    <source>
        <dbReference type="PROSITE" id="PS51096"/>
    </source>
</evidence>
<protein>
    <submittedName>
        <fullName evidence="9">PTS sugar transporter subunit IIA</fullName>
    </submittedName>
</protein>
<dbReference type="PROSITE" id="PS51096">
    <property type="entry name" value="PTS_EIIA_TYPE_4"/>
    <property type="match status" value="1"/>
</dbReference>
<proteinExistence type="predicted"/>
<evidence type="ECO:0000256" key="7">
    <source>
        <dbReference type="ARBA" id="ARBA00022777"/>
    </source>
</evidence>
<dbReference type="PANTHER" id="PTHR33799:SF1">
    <property type="entry name" value="PTS SYSTEM MANNOSE-SPECIFIC EIIAB COMPONENT-RELATED"/>
    <property type="match status" value="1"/>
</dbReference>
<evidence type="ECO:0000313" key="10">
    <source>
        <dbReference type="Proteomes" id="UP000470082"/>
    </source>
</evidence>
<dbReference type="Pfam" id="PF03610">
    <property type="entry name" value="EIIA-man"/>
    <property type="match status" value="1"/>
</dbReference>
<dbReference type="InterPro" id="IPR033887">
    <property type="entry name" value="PTS_IIA_man"/>
</dbReference>
<dbReference type="SUPFAM" id="SSF53062">
    <property type="entry name" value="PTS system fructose IIA component-like"/>
    <property type="match status" value="1"/>
</dbReference>
<keyword evidence="4 9" id="KW-0762">Sugar transport</keyword>
<keyword evidence="3" id="KW-0963">Cytoplasm</keyword>
<dbReference type="NCBIfam" id="NF040761">
    <property type="entry name" value="AgaF"/>
    <property type="match status" value="1"/>
</dbReference>
<feature type="domain" description="PTS EIIA type-4" evidence="8">
    <location>
        <begin position="1"/>
        <end position="125"/>
    </location>
</feature>
<reference evidence="9 10" key="1">
    <citation type="submission" date="2019-08" db="EMBL/GenBank/DDBJ databases">
        <title>In-depth cultivation of the pig gut microbiome towards novel bacterial diversity and tailored functional studies.</title>
        <authorList>
            <person name="Wylensek D."/>
            <person name="Hitch T.C.A."/>
            <person name="Clavel T."/>
        </authorList>
    </citation>
    <scope>NUCLEOTIDE SEQUENCE [LARGE SCALE GENOMIC DNA]</scope>
    <source>
        <strain evidence="9 10">LKV-178-WT-2G</strain>
    </source>
</reference>
<evidence type="ECO:0000256" key="3">
    <source>
        <dbReference type="ARBA" id="ARBA00022490"/>
    </source>
</evidence>
<evidence type="ECO:0000256" key="6">
    <source>
        <dbReference type="ARBA" id="ARBA00022683"/>
    </source>
</evidence>
<gene>
    <name evidence="9" type="ORF">FYJ50_02385</name>
</gene>
<keyword evidence="7" id="KW-0418">Kinase</keyword>
<keyword evidence="2" id="KW-0813">Transport</keyword>
<dbReference type="GO" id="GO:0016020">
    <property type="term" value="C:membrane"/>
    <property type="evidence" value="ECO:0007669"/>
    <property type="project" value="InterPro"/>
</dbReference>
<dbReference type="EMBL" id="VUMM01000003">
    <property type="protein sequence ID" value="MSS00975.1"/>
    <property type="molecule type" value="Genomic_DNA"/>
</dbReference>
<dbReference type="GO" id="GO:0016301">
    <property type="term" value="F:kinase activity"/>
    <property type="evidence" value="ECO:0007669"/>
    <property type="project" value="UniProtKB-KW"/>
</dbReference>
<dbReference type="Proteomes" id="UP000470082">
    <property type="component" value="Unassembled WGS sequence"/>
</dbReference>
<sequence length="139" mass="15413">MIGYIITGHGHFASGILSALELIMGKQEDLMTVDFPETDTKTEIENNLKQAISTLSHCDSIVVFCDLLSGTPFNTAIMEAMNNDKIQVVYGTNLGMLMEMVMMRMQKASQEEIVNKAIETGKNGIGKFEVVQDDDDTDW</sequence>
<dbReference type="InterPro" id="IPR036662">
    <property type="entry name" value="PTS_EIIA_man-typ_sf"/>
</dbReference>
<keyword evidence="5" id="KW-0808">Transferase</keyword>
<dbReference type="CDD" id="cd00006">
    <property type="entry name" value="PTS_IIA_man"/>
    <property type="match status" value="1"/>
</dbReference>
<evidence type="ECO:0000313" key="9">
    <source>
        <dbReference type="EMBL" id="MSS00975.1"/>
    </source>
</evidence>
<dbReference type="InterPro" id="IPR004701">
    <property type="entry name" value="PTS_EIIA_man-typ"/>
</dbReference>
<comment type="caution">
    <text evidence="9">The sequence shown here is derived from an EMBL/GenBank/DDBJ whole genome shotgun (WGS) entry which is preliminary data.</text>
</comment>
<dbReference type="GO" id="GO:0005737">
    <property type="term" value="C:cytoplasm"/>
    <property type="evidence" value="ECO:0007669"/>
    <property type="project" value="UniProtKB-SubCell"/>
</dbReference>